<dbReference type="Proteomes" id="UP000007646">
    <property type="component" value="Unassembled WGS sequence"/>
</dbReference>
<name>G3UBT4_LOXAF</name>
<proteinExistence type="predicted"/>
<sequence>ITYLSGGDLSMDRQESAQSFVMSLKCRLFTWDVQEGAVIWRHLEFTGDLGGTSKVWNCQGGDAVAAFTIQCCFSMEGFLTKDGLFLMMGNIYTPDLRHISRVNASGSVALLLCSPNEKEVFQQHVFPMVFFTGCLLKSSEGDTLLSLLIPFDVCWASRKTSRKTVMFQKGSHKKTKITTFDFTTEWSDSKTVTQAQKVASFLLPFHMKAPNYLGINDRNMIVFESGPHLFLFTIDGLPLRRFEDNQRPSATYQWVPVHVLTTSTDNSLRVYMW</sequence>
<dbReference type="GeneTree" id="ENSGT00940000162557"/>
<dbReference type="HOGENOM" id="CLU_046549_0_0_1"/>
<organism evidence="1 2">
    <name type="scientific">Loxodonta africana</name>
    <name type="common">African elephant</name>
    <dbReference type="NCBI Taxonomy" id="9785"/>
    <lineage>
        <taxon>Eukaryota</taxon>
        <taxon>Metazoa</taxon>
        <taxon>Chordata</taxon>
        <taxon>Craniata</taxon>
        <taxon>Vertebrata</taxon>
        <taxon>Euteleostomi</taxon>
        <taxon>Mammalia</taxon>
        <taxon>Eutheria</taxon>
        <taxon>Afrotheria</taxon>
        <taxon>Proboscidea</taxon>
        <taxon>Elephantidae</taxon>
        <taxon>Loxodonta</taxon>
    </lineage>
</organism>
<evidence type="ECO:0000313" key="2">
    <source>
        <dbReference type="Proteomes" id="UP000007646"/>
    </source>
</evidence>
<accession>G3UBT4</accession>
<dbReference type="AlphaFoldDB" id="G3UBT4"/>
<keyword evidence="2" id="KW-1185">Reference proteome</keyword>
<reference evidence="1" key="2">
    <citation type="submission" date="2025-08" db="UniProtKB">
        <authorList>
            <consortium name="Ensembl"/>
        </authorList>
    </citation>
    <scope>IDENTIFICATION</scope>
    <source>
        <strain evidence="1">Isolate ISIS603380</strain>
    </source>
</reference>
<dbReference type="Ensembl" id="ENSLAFT00000029221.1">
    <property type="protein sequence ID" value="ENSLAFP00000025292.1"/>
    <property type="gene ID" value="ENSLAFG00000027237.1"/>
</dbReference>
<reference evidence="1 2" key="1">
    <citation type="submission" date="2009-06" db="EMBL/GenBank/DDBJ databases">
        <title>The Genome Sequence of Loxodonta africana (African elephant).</title>
        <authorList>
            <person name="Di Palma F."/>
            <person name="Heiman D."/>
            <person name="Young S."/>
            <person name="Johnson J."/>
            <person name="Lander E.S."/>
            <person name="Lindblad-Toh K."/>
        </authorList>
    </citation>
    <scope>NUCLEOTIDE SEQUENCE [LARGE SCALE GENOMIC DNA]</scope>
    <source>
        <strain evidence="1 2">Isolate ISIS603380</strain>
    </source>
</reference>
<evidence type="ECO:0000313" key="1">
    <source>
        <dbReference type="Ensembl" id="ENSLAFP00000025292.1"/>
    </source>
</evidence>
<protein>
    <submittedName>
        <fullName evidence="1">Uncharacterized protein</fullName>
    </submittedName>
</protein>
<reference evidence="1" key="3">
    <citation type="submission" date="2025-09" db="UniProtKB">
        <authorList>
            <consortium name="Ensembl"/>
        </authorList>
    </citation>
    <scope>IDENTIFICATION</scope>
    <source>
        <strain evidence="1">Isolate ISIS603380</strain>
    </source>
</reference>